<evidence type="ECO:0000256" key="8">
    <source>
        <dbReference type="SAM" id="Phobius"/>
    </source>
</evidence>
<keyword evidence="8" id="KW-0472">Membrane</keyword>
<sequence length="566" mass="64197">MISVLLIRKMAGLIEIALSPSILVYLLLIYLISNAVSFVLNTLRPRAFPPGPKPTLGVGNLLQLDRAFPFLTFGSWAKEYGVDTPLGIKRGAANVVVLNSGRLVHELFEKRGAVYADRPWIYMNTWVFQHDLRPALFYNSSAYHTRWRREFNNNFGPTVITRLRPVFEAEAARLLVKLIESPGARGQQFEDMLVCWMISVSSLGVCGRRPDCMGDHGFSIKHFTSCNEAYAALLAPSAKDLLPFLRYLPNFLGMSEWKKKALDVRKGVIAVGDQFLSAAREQRAALDEGKPIAWESVLARMLREKREKGETMFTERDMGNAAFHIVATSTSAPIAYFQTMLMTLAKFPEVQKRIRDEALTVSGGAVPMATDIPQMKYLEAVWNEVHRWRPVAPQAVPHVPTQDDVYNGYQIPKGTTVIMNAWQIHHNEDDYEDPDKFDPDRYLRHPLGMRTDKAHDPAVMEAWGARPHYDFGAGRRICPGMYLAKQNFLLGLAKMLWAFEIHSADNKEIDLSVETGLVQGTALHPKDFDLTLKLREGRTKEDIMNHYYQTYEGEAEIMGWKNGEFR</sequence>
<accession>A0AAN7UW15</accession>
<keyword evidence="6 7" id="KW-0349">Heme</keyword>
<dbReference type="EMBL" id="JAWHQM010000030">
    <property type="protein sequence ID" value="KAK5633161.1"/>
    <property type="molecule type" value="Genomic_DNA"/>
</dbReference>
<evidence type="ECO:0000313" key="9">
    <source>
        <dbReference type="EMBL" id="KAK5633161.1"/>
    </source>
</evidence>
<evidence type="ECO:0000256" key="1">
    <source>
        <dbReference type="ARBA" id="ARBA00010617"/>
    </source>
</evidence>
<protein>
    <recommendedName>
        <fullName evidence="11">Cytochrome P450</fullName>
    </recommendedName>
</protein>
<keyword evidence="5 7" id="KW-0503">Monooxygenase</keyword>
<feature type="transmembrane region" description="Helical" evidence="8">
    <location>
        <begin position="12"/>
        <end position="32"/>
    </location>
</feature>
<dbReference type="Proteomes" id="UP001305414">
    <property type="component" value="Unassembled WGS sequence"/>
</dbReference>
<dbReference type="InterPro" id="IPR017972">
    <property type="entry name" value="Cyt_P450_CS"/>
</dbReference>
<evidence type="ECO:0000256" key="4">
    <source>
        <dbReference type="ARBA" id="ARBA00023004"/>
    </source>
</evidence>
<keyword evidence="4 6" id="KW-0408">Iron</keyword>
<dbReference type="PANTHER" id="PTHR46300">
    <property type="entry name" value="P450, PUTATIVE (EUROFUNG)-RELATED-RELATED"/>
    <property type="match status" value="1"/>
</dbReference>
<keyword evidence="3 7" id="KW-0560">Oxidoreductase</keyword>
<evidence type="ECO:0000256" key="7">
    <source>
        <dbReference type="RuleBase" id="RU000461"/>
    </source>
</evidence>
<dbReference type="InterPro" id="IPR036396">
    <property type="entry name" value="Cyt_P450_sf"/>
</dbReference>
<dbReference type="InterPro" id="IPR050364">
    <property type="entry name" value="Cytochrome_P450_fung"/>
</dbReference>
<name>A0AAN7UW15_9PEZI</name>
<gene>
    <name evidence="9" type="ORF">RRF57_008875</name>
</gene>
<evidence type="ECO:0000313" key="10">
    <source>
        <dbReference type="Proteomes" id="UP001305414"/>
    </source>
</evidence>
<dbReference type="GO" id="GO:0020037">
    <property type="term" value="F:heme binding"/>
    <property type="evidence" value="ECO:0007669"/>
    <property type="project" value="InterPro"/>
</dbReference>
<comment type="cofactor">
    <cofactor evidence="6">
        <name>heme</name>
        <dbReference type="ChEBI" id="CHEBI:30413"/>
    </cofactor>
</comment>
<dbReference type="Pfam" id="PF00067">
    <property type="entry name" value="p450"/>
    <property type="match status" value="1"/>
</dbReference>
<evidence type="ECO:0000256" key="6">
    <source>
        <dbReference type="PIRSR" id="PIRSR602401-1"/>
    </source>
</evidence>
<dbReference type="InterPro" id="IPR002401">
    <property type="entry name" value="Cyt_P450_E_grp-I"/>
</dbReference>
<keyword evidence="10" id="KW-1185">Reference proteome</keyword>
<proteinExistence type="inferred from homology"/>
<dbReference type="GO" id="GO:0005506">
    <property type="term" value="F:iron ion binding"/>
    <property type="evidence" value="ECO:0007669"/>
    <property type="project" value="InterPro"/>
</dbReference>
<keyword evidence="8" id="KW-1133">Transmembrane helix</keyword>
<dbReference type="AlphaFoldDB" id="A0AAN7UW15"/>
<dbReference type="PROSITE" id="PS00086">
    <property type="entry name" value="CYTOCHROME_P450"/>
    <property type="match status" value="1"/>
</dbReference>
<evidence type="ECO:0000256" key="2">
    <source>
        <dbReference type="ARBA" id="ARBA00022723"/>
    </source>
</evidence>
<reference evidence="9 10" key="1">
    <citation type="submission" date="2023-10" db="EMBL/GenBank/DDBJ databases">
        <title>Draft genome sequence of Xylaria bambusicola isolate GMP-LS, the root and basal stem rot pathogen of sugarcane in Indonesia.</title>
        <authorList>
            <person name="Selvaraj P."/>
            <person name="Muralishankar V."/>
            <person name="Muruganantham S."/>
            <person name="Sp S."/>
            <person name="Haryani S."/>
            <person name="Lau K.J.X."/>
            <person name="Naqvi N.I."/>
        </authorList>
    </citation>
    <scope>NUCLEOTIDE SEQUENCE [LARGE SCALE GENOMIC DNA]</scope>
    <source>
        <strain evidence="9">GMP-LS</strain>
    </source>
</reference>
<evidence type="ECO:0000256" key="5">
    <source>
        <dbReference type="ARBA" id="ARBA00023033"/>
    </source>
</evidence>
<dbReference type="PANTHER" id="PTHR46300:SF2">
    <property type="entry name" value="CYTOCHROME P450 MONOOXYGENASE ALNH-RELATED"/>
    <property type="match status" value="1"/>
</dbReference>
<organism evidence="9 10">
    <name type="scientific">Xylaria bambusicola</name>
    <dbReference type="NCBI Taxonomy" id="326684"/>
    <lineage>
        <taxon>Eukaryota</taxon>
        <taxon>Fungi</taxon>
        <taxon>Dikarya</taxon>
        <taxon>Ascomycota</taxon>
        <taxon>Pezizomycotina</taxon>
        <taxon>Sordariomycetes</taxon>
        <taxon>Xylariomycetidae</taxon>
        <taxon>Xylariales</taxon>
        <taxon>Xylariaceae</taxon>
        <taxon>Xylaria</taxon>
    </lineage>
</organism>
<dbReference type="PRINTS" id="PR00463">
    <property type="entry name" value="EP450I"/>
</dbReference>
<dbReference type="Gene3D" id="1.10.630.10">
    <property type="entry name" value="Cytochrome P450"/>
    <property type="match status" value="1"/>
</dbReference>
<comment type="caution">
    <text evidence="9">The sequence shown here is derived from an EMBL/GenBank/DDBJ whole genome shotgun (WGS) entry which is preliminary data.</text>
</comment>
<keyword evidence="2 6" id="KW-0479">Metal-binding</keyword>
<evidence type="ECO:0008006" key="11">
    <source>
        <dbReference type="Google" id="ProtNLM"/>
    </source>
</evidence>
<evidence type="ECO:0000256" key="3">
    <source>
        <dbReference type="ARBA" id="ARBA00023002"/>
    </source>
</evidence>
<dbReference type="InterPro" id="IPR001128">
    <property type="entry name" value="Cyt_P450"/>
</dbReference>
<dbReference type="SUPFAM" id="SSF48264">
    <property type="entry name" value="Cytochrome P450"/>
    <property type="match status" value="1"/>
</dbReference>
<comment type="similarity">
    <text evidence="1 7">Belongs to the cytochrome P450 family.</text>
</comment>
<keyword evidence="8" id="KW-0812">Transmembrane</keyword>
<feature type="binding site" description="axial binding residue" evidence="6">
    <location>
        <position position="478"/>
    </location>
    <ligand>
        <name>heme</name>
        <dbReference type="ChEBI" id="CHEBI:30413"/>
    </ligand>
    <ligandPart>
        <name>Fe</name>
        <dbReference type="ChEBI" id="CHEBI:18248"/>
    </ligandPart>
</feature>
<dbReference type="GO" id="GO:0004497">
    <property type="term" value="F:monooxygenase activity"/>
    <property type="evidence" value="ECO:0007669"/>
    <property type="project" value="UniProtKB-KW"/>
</dbReference>
<dbReference type="GO" id="GO:0016705">
    <property type="term" value="F:oxidoreductase activity, acting on paired donors, with incorporation or reduction of molecular oxygen"/>
    <property type="evidence" value="ECO:0007669"/>
    <property type="project" value="InterPro"/>
</dbReference>